<dbReference type="EMBL" id="GANO01004472">
    <property type="protein sequence ID" value="JAB55399.1"/>
    <property type="molecule type" value="mRNA"/>
</dbReference>
<dbReference type="SMART" id="SM00225">
    <property type="entry name" value="BTB"/>
    <property type="match status" value="1"/>
</dbReference>
<protein>
    <recommendedName>
        <fullName evidence="1">BTB domain-containing protein</fullName>
    </recommendedName>
</protein>
<dbReference type="InterPro" id="IPR011333">
    <property type="entry name" value="SKP1/BTB/POZ_sf"/>
</dbReference>
<dbReference type="CDD" id="cd18186">
    <property type="entry name" value="BTB_POZ_ZBTB_KLHL-like"/>
    <property type="match status" value="1"/>
</dbReference>
<feature type="non-terminal residue" evidence="2">
    <location>
        <position position="1"/>
    </location>
</feature>
<evidence type="ECO:0000259" key="1">
    <source>
        <dbReference type="PROSITE" id="PS50097"/>
    </source>
</evidence>
<dbReference type="Gene3D" id="3.30.710.10">
    <property type="entry name" value="Potassium Channel Kv1.1, Chain A"/>
    <property type="match status" value="1"/>
</dbReference>
<reference evidence="2" key="1">
    <citation type="journal article" date="2014" name="Insect Biochem. Mol. Biol.">
        <title>An insight into the sialome of the frog biting fly, Corethrella appendiculata.</title>
        <authorList>
            <person name="Ribeiro J.M.C."/>
            <person name="Chagas A.C."/>
            <person name="Pham V.M."/>
            <person name="Lounibos L.P."/>
            <person name="Calvo E."/>
        </authorList>
    </citation>
    <scope>NUCLEOTIDE SEQUENCE</scope>
    <source>
        <tissue evidence="2">Salivary glands</tissue>
    </source>
</reference>
<dbReference type="Pfam" id="PF00651">
    <property type="entry name" value="BTB"/>
    <property type="match status" value="1"/>
</dbReference>
<dbReference type="PANTHER" id="PTHR24413">
    <property type="entry name" value="SPECKLE-TYPE POZ PROTEIN"/>
    <property type="match status" value="1"/>
</dbReference>
<dbReference type="SUPFAM" id="SSF54695">
    <property type="entry name" value="POZ domain"/>
    <property type="match status" value="1"/>
</dbReference>
<accession>U5EMH9</accession>
<feature type="domain" description="BTB" evidence="1">
    <location>
        <begin position="16"/>
        <end position="81"/>
    </location>
</feature>
<sequence>NFEQRFNDLRKLNKFTDCSFKINDCIINCHKLVLAAASPVFEAMFYGVLAETSIVKISDINVNIFEYFIDFVYTGNIDLKQFTRIEDILDLFYCGQKYMINNLKQFCIHHLLVNFDQFNVLKIIDIAFNMDLDEIVLTFQLILKHLRVFKNNCGNILLDSDFHLSKTCLSFIVQNSLNEEYVDNILCLVYAWCIIECEQNNLNINTNNLDIILNDLPLSLDFYNKIIERNLILDEKKIIENNFHWIFCQPIQYKARRPFLIGDEMQFTTNLSTNRFTILKSIFINGRLIPHTLINIDSFNHCYNENISIIIANKFKSQTICYKRQHIITNVEFNSNIEIKLEQNIILFPHTSYSITIEWDNDSLGYEYARNTFANYAKFKEFQINFDSENLLIYEQGSILNGIICDYL</sequence>
<proteinExistence type="evidence at transcript level"/>
<name>U5EMH9_9DIPT</name>
<dbReference type="AlphaFoldDB" id="U5EMH9"/>
<dbReference type="InterPro" id="IPR000210">
    <property type="entry name" value="BTB/POZ_dom"/>
</dbReference>
<organism evidence="2">
    <name type="scientific">Corethrella appendiculata</name>
    <dbReference type="NCBI Taxonomy" id="1370023"/>
    <lineage>
        <taxon>Eukaryota</taxon>
        <taxon>Metazoa</taxon>
        <taxon>Ecdysozoa</taxon>
        <taxon>Arthropoda</taxon>
        <taxon>Hexapoda</taxon>
        <taxon>Insecta</taxon>
        <taxon>Pterygota</taxon>
        <taxon>Neoptera</taxon>
        <taxon>Endopterygota</taxon>
        <taxon>Diptera</taxon>
        <taxon>Nematocera</taxon>
        <taxon>Culicoidea</taxon>
        <taxon>Chaoboridae</taxon>
        <taxon>Corethrella</taxon>
    </lineage>
</organism>
<dbReference type="PROSITE" id="PS50097">
    <property type="entry name" value="BTB"/>
    <property type="match status" value="1"/>
</dbReference>
<evidence type="ECO:0000313" key="2">
    <source>
        <dbReference type="EMBL" id="JAB55399.1"/>
    </source>
</evidence>